<feature type="region of interest" description="Disordered" evidence="6">
    <location>
        <begin position="737"/>
        <end position="812"/>
    </location>
</feature>
<dbReference type="Gene3D" id="3.30.2410.10">
    <property type="entry name" value="Hect, E3 ligase catalytic domain"/>
    <property type="match status" value="1"/>
</dbReference>
<keyword evidence="8" id="KW-0012">Acyltransferase</keyword>
<dbReference type="InterPro" id="IPR044611">
    <property type="entry name" value="E3A/B/C-like"/>
</dbReference>
<dbReference type="Gene3D" id="3.30.2160.10">
    <property type="entry name" value="Hect, E3 ligase catalytic domain"/>
    <property type="match status" value="1"/>
</dbReference>
<dbReference type="InterPro" id="IPR035983">
    <property type="entry name" value="Hect_E3_ubiquitin_ligase"/>
</dbReference>
<dbReference type="Proteomes" id="UP001176517">
    <property type="component" value="Unassembled WGS sequence"/>
</dbReference>
<evidence type="ECO:0000256" key="4">
    <source>
        <dbReference type="ARBA" id="ARBA00022786"/>
    </source>
</evidence>
<feature type="compositionally biased region" description="Polar residues" evidence="6">
    <location>
        <begin position="1"/>
        <end position="12"/>
    </location>
</feature>
<dbReference type="Pfam" id="PF00632">
    <property type="entry name" value="HECT"/>
    <property type="match status" value="1"/>
</dbReference>
<feature type="compositionally biased region" description="Basic and acidic residues" evidence="6">
    <location>
        <begin position="750"/>
        <end position="761"/>
    </location>
</feature>
<dbReference type="AlphaFoldDB" id="A0AAN6GTL0"/>
<evidence type="ECO:0000256" key="6">
    <source>
        <dbReference type="SAM" id="MobiDB-lite"/>
    </source>
</evidence>
<dbReference type="GO" id="GO:0061630">
    <property type="term" value="F:ubiquitin protein ligase activity"/>
    <property type="evidence" value="ECO:0007669"/>
    <property type="project" value="UniProtKB-EC"/>
</dbReference>
<protein>
    <recommendedName>
        <fullName evidence="2">HECT-type E3 ubiquitin transferase</fullName>
        <ecNumber evidence="2">2.3.2.26</ecNumber>
    </recommendedName>
</protein>
<feature type="region of interest" description="Disordered" evidence="6">
    <location>
        <begin position="1"/>
        <end position="41"/>
    </location>
</feature>
<comment type="caution">
    <text evidence="8">The sequence shown here is derived from an EMBL/GenBank/DDBJ whole genome shotgun (WGS) entry which is preliminary data.</text>
</comment>
<feature type="active site" description="Glycyl thioester intermediate" evidence="5">
    <location>
        <position position="1198"/>
    </location>
</feature>
<dbReference type="PROSITE" id="PS50096">
    <property type="entry name" value="IQ"/>
    <property type="match status" value="1"/>
</dbReference>
<dbReference type="FunFam" id="3.30.2160.10:FF:000002">
    <property type="entry name" value="Putative Ubiquitin-protein ligase E3C"/>
    <property type="match status" value="1"/>
</dbReference>
<keyword evidence="9" id="KW-1185">Reference proteome</keyword>
<sequence length="1230" mass="134923">MDNFNFTGSTAPQRHMNLGGASAGSTKSQAQLAAAARAERAQREQLRRQQAAARHIQATWRSHQARVSQRRIWYGEASQALQSLHSALDVARAVRLVAYATGAGLHSRPSKRTGGRHAARPSSLSNSEVDLLVQTCTAVILSSPQPVVLAAEIPAPLLRTLIRQVMTALNSQSRQAFQPERLSTSEVLVSSLSRLLQSSSGPTIAITLIRSDLYVTLSDLLASIPTQQKAAPTVKHIIDVALAPFKLLTVAAFPTERGVALQDFTRYILTTPHLPNRIALQSLSQLVAFTPFEEVINLIVATGASDDNSSLLASPHLLANIMVVGGGARRVSMFKTDVQLSAYLDALRLMQNILPASTFFGPSDSSTSKAVGKGKTRASTSTSAADAENDAFGMNGVGEDTQGLFDDERSRAKQAEAQSQLSRSGSNFKIDKTTYNRILTLTSDAHLTAILTASTKFAASSRFALYAFLCSIVTAGWPVAIRERALGSVIYVGAQASGSGPGTAGVNAGVGGFIRELWRGYIRGGELARMLAAGPEEALKSLSVSAATTSPASTSSSFSSLNFQQQARKEALERQWPALVLICELYSRALLTMGDTEFMPDATSFTSISAAQSATSSSNTTSLGLKNPLTIDEVVSLSALLRNLVFALYWYEGSSLLSSALSLKGTASSSASFSQYYLSGSKLRLGDLRSLLTKVLQQLYTRDSRRPFTPKGHWEMLSKNDLQAFINTVIMEEKELVEGSGATSSSTDVDGSRASRRRDLEQAEMMDLVEEEDDAENEDPRRQAAQRGLSETVEPARNLPISQRLRNRSRMGGTGSLTASMMAFLSPRLGVLNNIPFVIPFDVRVEIFRQFIRNDRARFDVDRYDPMDLRRPVSIRRGHVAEDGFRGLHRFGSALKQRIQIQFVDEFGFVEAGIDGGGLFKEFLTSLVREAFDTNRGLWKATADQAIYPNPHSYAQQPEQLEWYTFLGRVLGKAIYEGILVDIKFASFFLSKWLGKQSYLDDLASLDSLDPDLAKGLNFVLRAYTGDFEDLALNFTVTDEEFGVSTTTELVPGGAHIPVTRENRLEYVYRVSHYRLSDQIEKQSAAFFSGLSEMVDPRWLRMMNREELRVLVSGTEAPIDLDDLRANTVYGGYHEQDLTIQYFWNTLKSFDPQMRKAFLKFVTSCPSPPLLGFEHLSPKFAIRRSGDDETRLPTASTCVNLLKLPAYSTEEQLAAKLRYVCTIDAGFDLS</sequence>
<dbReference type="CDD" id="cd00078">
    <property type="entry name" value="HECTc"/>
    <property type="match status" value="1"/>
</dbReference>
<dbReference type="Gene3D" id="3.90.1750.10">
    <property type="entry name" value="Hect, E3 ligase catalytic domains"/>
    <property type="match status" value="1"/>
</dbReference>
<accession>A0AAN6GTL0</accession>
<evidence type="ECO:0000313" key="8">
    <source>
        <dbReference type="EMBL" id="KAK0549403.1"/>
    </source>
</evidence>
<dbReference type="PANTHER" id="PTHR45700:SF2">
    <property type="entry name" value="UBIQUITIN-PROTEIN LIGASE E3C"/>
    <property type="match status" value="1"/>
</dbReference>
<dbReference type="EMBL" id="JAPDMZ010000113">
    <property type="protein sequence ID" value="KAK0549403.1"/>
    <property type="molecule type" value="Genomic_DNA"/>
</dbReference>
<dbReference type="GO" id="GO:0006511">
    <property type="term" value="P:ubiquitin-dependent protein catabolic process"/>
    <property type="evidence" value="ECO:0007669"/>
    <property type="project" value="TreeGrafter"/>
</dbReference>
<evidence type="ECO:0000256" key="2">
    <source>
        <dbReference type="ARBA" id="ARBA00012485"/>
    </source>
</evidence>
<dbReference type="EC" id="2.3.2.26" evidence="2"/>
<dbReference type="PANTHER" id="PTHR45700">
    <property type="entry name" value="UBIQUITIN-PROTEIN LIGASE E3C"/>
    <property type="match status" value="1"/>
</dbReference>
<feature type="domain" description="HECT" evidence="7">
    <location>
        <begin position="895"/>
        <end position="1230"/>
    </location>
</feature>
<keyword evidence="4 5" id="KW-0833">Ubl conjugation pathway</keyword>
<proteinExistence type="predicted"/>
<name>A0AAN6GTL0_9BASI</name>
<reference evidence="8" key="1">
    <citation type="journal article" date="2023" name="PhytoFront">
        <title>Draft Genome Resources of Seven Strains of Tilletia horrida, Causal Agent of Kernel Smut of Rice.</title>
        <authorList>
            <person name="Khanal S."/>
            <person name="Antony Babu S."/>
            <person name="Zhou X.G."/>
        </authorList>
    </citation>
    <scope>NUCLEOTIDE SEQUENCE</scope>
    <source>
        <strain evidence="8">TX6</strain>
    </source>
</reference>
<evidence type="ECO:0000256" key="5">
    <source>
        <dbReference type="PROSITE-ProRule" id="PRU00104"/>
    </source>
</evidence>
<dbReference type="FunFam" id="3.30.2410.10:FF:000011">
    <property type="entry name" value="Putative Ubiquitin-protein ligase E3C"/>
    <property type="match status" value="1"/>
</dbReference>
<dbReference type="SUPFAM" id="SSF56204">
    <property type="entry name" value="Hect, E3 ligase catalytic domain"/>
    <property type="match status" value="1"/>
</dbReference>
<organism evidence="8 9">
    <name type="scientific">Tilletia horrida</name>
    <dbReference type="NCBI Taxonomy" id="155126"/>
    <lineage>
        <taxon>Eukaryota</taxon>
        <taxon>Fungi</taxon>
        <taxon>Dikarya</taxon>
        <taxon>Basidiomycota</taxon>
        <taxon>Ustilaginomycotina</taxon>
        <taxon>Exobasidiomycetes</taxon>
        <taxon>Tilletiales</taxon>
        <taxon>Tilletiaceae</taxon>
        <taxon>Tilletia</taxon>
    </lineage>
</organism>
<feature type="compositionally biased region" description="Acidic residues" evidence="6">
    <location>
        <begin position="762"/>
        <end position="777"/>
    </location>
</feature>
<keyword evidence="8" id="KW-0436">Ligase</keyword>
<evidence type="ECO:0000256" key="1">
    <source>
        <dbReference type="ARBA" id="ARBA00000885"/>
    </source>
</evidence>
<feature type="region of interest" description="Disordered" evidence="6">
    <location>
        <begin position="363"/>
        <end position="396"/>
    </location>
</feature>
<dbReference type="InterPro" id="IPR000569">
    <property type="entry name" value="HECT_dom"/>
</dbReference>
<dbReference type="PROSITE" id="PS50237">
    <property type="entry name" value="HECT"/>
    <property type="match status" value="1"/>
</dbReference>
<evidence type="ECO:0000256" key="3">
    <source>
        <dbReference type="ARBA" id="ARBA00022679"/>
    </source>
</evidence>
<keyword evidence="3 8" id="KW-0808">Transferase</keyword>
<dbReference type="SMART" id="SM00119">
    <property type="entry name" value="HECTc"/>
    <property type="match status" value="1"/>
</dbReference>
<dbReference type="GO" id="GO:0016874">
    <property type="term" value="F:ligase activity"/>
    <property type="evidence" value="ECO:0007669"/>
    <property type="project" value="UniProtKB-KW"/>
</dbReference>
<comment type="catalytic activity">
    <reaction evidence="1">
        <text>S-ubiquitinyl-[E2 ubiquitin-conjugating enzyme]-L-cysteine + [acceptor protein]-L-lysine = [E2 ubiquitin-conjugating enzyme]-L-cysteine + N(6)-ubiquitinyl-[acceptor protein]-L-lysine.</text>
        <dbReference type="EC" id="2.3.2.26"/>
    </reaction>
</comment>
<gene>
    <name evidence="8" type="primary">HUL5</name>
    <name evidence="8" type="ORF">OC846_004090</name>
</gene>
<dbReference type="GO" id="GO:0000209">
    <property type="term" value="P:protein polyubiquitination"/>
    <property type="evidence" value="ECO:0007669"/>
    <property type="project" value="InterPro"/>
</dbReference>
<evidence type="ECO:0000259" key="7">
    <source>
        <dbReference type="PROSITE" id="PS50237"/>
    </source>
</evidence>
<evidence type="ECO:0000313" key="9">
    <source>
        <dbReference type="Proteomes" id="UP001176517"/>
    </source>
</evidence>